<gene>
    <name evidence="2" type="ORF">KTC_00090</name>
</gene>
<dbReference type="EMBL" id="AP019376">
    <property type="protein sequence ID" value="BBH85258.1"/>
    <property type="molecule type" value="Genomic_DNA"/>
</dbReference>
<feature type="region of interest" description="Disordered" evidence="1">
    <location>
        <begin position="1"/>
        <end position="79"/>
    </location>
</feature>
<sequence>MVLWFFGWGKDEDEEDDEKKKKEKMQQDLDDLEEMVFNDPEFDEHADAGLIPSSNPGKEDDEGPDTDKVRIPWWPFGKK</sequence>
<evidence type="ECO:0000313" key="2">
    <source>
        <dbReference type="EMBL" id="BBH85258.1"/>
    </source>
</evidence>
<evidence type="ECO:0000256" key="1">
    <source>
        <dbReference type="SAM" id="MobiDB-lite"/>
    </source>
</evidence>
<proteinExistence type="predicted"/>
<feature type="compositionally biased region" description="Acidic residues" evidence="1">
    <location>
        <begin position="28"/>
        <end position="44"/>
    </location>
</feature>
<feature type="compositionally biased region" description="Basic and acidic residues" evidence="1">
    <location>
        <begin position="18"/>
        <end position="27"/>
    </location>
</feature>
<name>A0A455SD34_9CHLR</name>
<accession>A0A455SD34</accession>
<reference evidence="2" key="1">
    <citation type="submission" date="2018-12" db="EMBL/GenBank/DDBJ databases">
        <title>Novel natural products biosynthetic potential of the class Ktedonobacteria.</title>
        <authorList>
            <person name="Zheng Y."/>
            <person name="Saitou A."/>
            <person name="Wang C.M."/>
            <person name="Toyoda A."/>
            <person name="Minakuchi Y."/>
            <person name="Sekiguchi Y."/>
            <person name="Ueda K."/>
            <person name="Takano H."/>
            <person name="Sakai Y."/>
            <person name="Yokota A."/>
            <person name="Yabe S."/>
        </authorList>
    </citation>
    <scope>NUCLEOTIDE SEQUENCE</scope>
    <source>
        <strain evidence="2">COM3</strain>
    </source>
</reference>
<organism evidence="2">
    <name type="scientific">Thermosporothrix sp. COM3</name>
    <dbReference type="NCBI Taxonomy" id="2490863"/>
    <lineage>
        <taxon>Bacteria</taxon>
        <taxon>Bacillati</taxon>
        <taxon>Chloroflexota</taxon>
        <taxon>Ktedonobacteria</taxon>
        <taxon>Ktedonobacterales</taxon>
        <taxon>Thermosporotrichaceae</taxon>
        <taxon>Thermosporothrix</taxon>
    </lineage>
</organism>
<protein>
    <submittedName>
        <fullName evidence="2">Uncharacterized protein</fullName>
    </submittedName>
</protein>
<dbReference type="AlphaFoldDB" id="A0A455SD34"/>